<proteinExistence type="predicted"/>
<name>A0ACC0VIW8_9STRA</name>
<sequence length="152" mass="17354">MYHEHQHTMRRIAMFWDEIDQSVWAEMSIPEVTVGGPYDPLSIMHYPMSQTTARTRLYKRIALARPQGFCNLNDEDDNCIDITSSMCNDTATKAMGQRKYLSPGDIAALNQFYSNAASNPSFASKTPMGLPDLLFSVHRICVRVFPHHLRRS</sequence>
<evidence type="ECO:0000313" key="1">
    <source>
        <dbReference type="EMBL" id="KAI9906384.1"/>
    </source>
</evidence>
<organism evidence="1 2">
    <name type="scientific">Peronosclerospora sorghi</name>
    <dbReference type="NCBI Taxonomy" id="230839"/>
    <lineage>
        <taxon>Eukaryota</taxon>
        <taxon>Sar</taxon>
        <taxon>Stramenopiles</taxon>
        <taxon>Oomycota</taxon>
        <taxon>Peronosporomycetes</taxon>
        <taxon>Peronosporales</taxon>
        <taxon>Peronosporaceae</taxon>
        <taxon>Peronosclerospora</taxon>
    </lineage>
</organism>
<dbReference type="Proteomes" id="UP001163321">
    <property type="component" value="Chromosome 8"/>
</dbReference>
<gene>
    <name evidence="1" type="ORF">PsorP6_003377</name>
</gene>
<protein>
    <submittedName>
        <fullName evidence="1">Uncharacterized protein</fullName>
    </submittedName>
</protein>
<reference evidence="1 2" key="1">
    <citation type="journal article" date="2022" name="bioRxiv">
        <title>The genome of the oomycete Peronosclerospora sorghi, a cosmopolitan pathogen of maize and sorghum, is inflated with dispersed pseudogenes.</title>
        <authorList>
            <person name="Fletcher K."/>
            <person name="Martin F."/>
            <person name="Isakeit T."/>
            <person name="Cavanaugh K."/>
            <person name="Magill C."/>
            <person name="Michelmore R."/>
        </authorList>
    </citation>
    <scope>NUCLEOTIDE SEQUENCE [LARGE SCALE GENOMIC DNA]</scope>
    <source>
        <strain evidence="1">P6</strain>
    </source>
</reference>
<comment type="caution">
    <text evidence="1">The sequence shown here is derived from an EMBL/GenBank/DDBJ whole genome shotgun (WGS) entry which is preliminary data.</text>
</comment>
<keyword evidence="2" id="KW-1185">Reference proteome</keyword>
<accession>A0ACC0VIW8</accession>
<dbReference type="EMBL" id="CM047587">
    <property type="protein sequence ID" value="KAI9906384.1"/>
    <property type="molecule type" value="Genomic_DNA"/>
</dbReference>
<evidence type="ECO:0000313" key="2">
    <source>
        <dbReference type="Proteomes" id="UP001163321"/>
    </source>
</evidence>